<evidence type="ECO:0000313" key="3">
    <source>
        <dbReference type="Proteomes" id="UP000071859"/>
    </source>
</evidence>
<dbReference type="Proteomes" id="UP000071859">
    <property type="component" value="Unassembled WGS sequence"/>
</dbReference>
<keyword evidence="1" id="KW-0732">Signal</keyword>
<keyword evidence="3" id="KW-1185">Reference proteome</keyword>
<evidence type="ECO:0000313" key="2">
    <source>
        <dbReference type="EMBL" id="SAK55830.1"/>
    </source>
</evidence>
<dbReference type="AlphaFoldDB" id="A0A158ADK2"/>
<evidence type="ECO:0000256" key="1">
    <source>
        <dbReference type="SAM" id="SignalP"/>
    </source>
</evidence>
<proteinExistence type="predicted"/>
<protein>
    <submittedName>
        <fullName evidence="2">Uncharacterized protein</fullName>
    </submittedName>
</protein>
<comment type="caution">
    <text evidence="2">The sequence shown here is derived from an EMBL/GenBank/DDBJ whole genome shotgun (WGS) entry which is preliminary data.</text>
</comment>
<reference evidence="2" key="1">
    <citation type="submission" date="2016-01" db="EMBL/GenBank/DDBJ databases">
        <authorList>
            <person name="Peeters C."/>
        </authorList>
    </citation>
    <scope>NUCLEOTIDE SEQUENCE</scope>
    <source>
        <strain evidence="2">LMG 29321</strain>
    </source>
</reference>
<gene>
    <name evidence="2" type="ORF">AWB78_01509</name>
</gene>
<sequence length="199" mass="21129">MNLRLCAVSAIFVSAMVASTGSAMAQNDPLAKAADKVVSLADPIHVHATIVGIDAANRTLTLRGPHGDAAVLVNKEVTNFDKLHLGDKVDVLYKNALLVSAEKVKGNGERERVDTAAYEPTSGKNGVTGFDAARQIEVLATVESVDNKKRTITLRGPWHTETFDLTPDLAAEKLKRGDTIHAVFVSATAVQVTPTTSTN</sequence>
<feature type="chain" id="PRO_5007620428" evidence="1">
    <location>
        <begin position="26"/>
        <end position="199"/>
    </location>
</feature>
<organism evidence="2 3">
    <name type="scientific">Caballeronia calidae</name>
    <dbReference type="NCBI Taxonomy" id="1777139"/>
    <lineage>
        <taxon>Bacteria</taxon>
        <taxon>Pseudomonadati</taxon>
        <taxon>Pseudomonadota</taxon>
        <taxon>Betaproteobacteria</taxon>
        <taxon>Burkholderiales</taxon>
        <taxon>Burkholderiaceae</taxon>
        <taxon>Caballeronia</taxon>
    </lineage>
</organism>
<feature type="signal peptide" evidence="1">
    <location>
        <begin position="1"/>
        <end position="25"/>
    </location>
</feature>
<dbReference type="RefSeq" id="WP_062603995.1">
    <property type="nucleotide sequence ID" value="NZ_FCOX02000005.1"/>
</dbReference>
<name>A0A158ADK2_9BURK</name>
<accession>A0A158ADK2</accession>
<dbReference type="EMBL" id="FCOX02000005">
    <property type="protein sequence ID" value="SAK55830.1"/>
    <property type="molecule type" value="Genomic_DNA"/>
</dbReference>